<dbReference type="CDD" id="cd09597">
    <property type="entry name" value="M4_TLP"/>
    <property type="match status" value="1"/>
</dbReference>
<dbReference type="PROSITE" id="PS51318">
    <property type="entry name" value="TAT"/>
    <property type="match status" value="1"/>
</dbReference>
<dbReference type="EMBL" id="AP012320">
    <property type="protein sequence ID" value="BAL97960.1"/>
    <property type="molecule type" value="Genomic_DNA"/>
</dbReference>
<dbReference type="InterPro" id="IPR001570">
    <property type="entry name" value="Peptidase_M4_C_domain"/>
</dbReference>
<dbReference type="GO" id="GO:0005576">
    <property type="term" value="C:extracellular region"/>
    <property type="evidence" value="ECO:0007669"/>
    <property type="project" value="UniProtKB-SubCell"/>
</dbReference>
<dbReference type="PANTHER" id="PTHR33794:SF1">
    <property type="entry name" value="BACILLOLYSIN"/>
    <property type="match status" value="1"/>
</dbReference>
<feature type="domain" description="Peptidase M4" evidence="10">
    <location>
        <begin position="199"/>
        <end position="345"/>
    </location>
</feature>
<feature type="chain" id="PRO_5023104648" description="Neutral metalloproteinase" evidence="9">
    <location>
        <begin position="30"/>
        <end position="525"/>
    </location>
</feature>
<evidence type="ECO:0000256" key="2">
    <source>
        <dbReference type="ARBA" id="ARBA00022670"/>
    </source>
</evidence>
<dbReference type="PRINTS" id="PR00730">
    <property type="entry name" value="THERMOLYSIN"/>
</dbReference>
<dbReference type="Gene3D" id="3.10.450.40">
    <property type="match status" value="1"/>
</dbReference>
<evidence type="ECO:0000313" key="14">
    <source>
        <dbReference type="Proteomes" id="UP000007883"/>
    </source>
</evidence>
<proteinExistence type="inferred from homology"/>
<dbReference type="GO" id="GO:0046872">
    <property type="term" value="F:metal ion binding"/>
    <property type="evidence" value="ECO:0007669"/>
    <property type="project" value="UniProtKB-UniRule"/>
</dbReference>
<accession>I0HY73</accession>
<keyword evidence="3" id="KW-0479">Metal-binding</keyword>
<dbReference type="InterPro" id="IPR023612">
    <property type="entry name" value="Peptidase_M4"/>
</dbReference>
<comment type="cofactor">
    <cofactor evidence="9">
        <name>Zn(2+)</name>
        <dbReference type="ChEBI" id="CHEBI:29105"/>
    </cofactor>
</comment>
<sequence length="525" mass="54961">MTQTSSRRVRITFSILAAAAALATTTAGAAPSADQSRAASARALSHVQAYAGRTLHGAGQTWAVRNMVIDADGREHVRLDRRYRGLRVIGGDVVVHGSRSGAFLDATLTLRRALTLGTKPGRSAADALRTALATHSGALRQAPELVVHARGDRPVLAWDVVLDSEGEDGTPSALHVIVDAASAQVIESWDDIQTAPAAGTGNSLFLGSVPLTTESSGSSYVLKDTTRGGQNTVDMNNRGFGTGKALSDSDNVWGNGTTSDRATVAVDAQYGVAMTWDYFQNVHGRNGIADNGVGAQSRVHYKRNYANAFWSDSCFCMTFGDGNSSIYPLVSLDVAGHEMSHGVTSRTAGLVYSGESGGLNEATSDIFGTMVEFYAANAKDTPDYLMGEKLFKNGTGFIRSMIQPSSDGASADCWYSGLSSLDVHYSSGVANHFFYLLAEGTTAGQPSRTCSASNTRVANGTGTLAGIGHGKAEKIWYRALTVYMTSSTNYAAARSATLSAAADLYGAGSAEVNAVAAAWSAVNVN</sequence>
<keyword evidence="5 9" id="KW-0378">Hydrolase</keyword>
<dbReference type="Gene3D" id="3.10.170.10">
    <property type="match status" value="1"/>
</dbReference>
<comment type="subcellular location">
    <subcellularLocation>
        <location evidence="9">Secreted</location>
    </subcellularLocation>
</comment>
<dbReference type="AlphaFoldDB" id="I0HY73"/>
<evidence type="ECO:0000256" key="6">
    <source>
        <dbReference type="ARBA" id="ARBA00022833"/>
    </source>
</evidence>
<evidence type="ECO:0000256" key="3">
    <source>
        <dbReference type="ARBA" id="ARBA00022723"/>
    </source>
</evidence>
<dbReference type="KEGG" id="rge:RGE_46270"/>
<evidence type="ECO:0000259" key="10">
    <source>
        <dbReference type="Pfam" id="PF01447"/>
    </source>
</evidence>
<keyword evidence="2 9" id="KW-0645">Protease</keyword>
<dbReference type="GO" id="GO:0004222">
    <property type="term" value="F:metalloendopeptidase activity"/>
    <property type="evidence" value="ECO:0007669"/>
    <property type="project" value="UniProtKB-UniRule"/>
</dbReference>
<dbReference type="Gene3D" id="3.10.450.490">
    <property type="match status" value="1"/>
</dbReference>
<dbReference type="MEROPS" id="M04.017"/>
<dbReference type="EC" id="3.4.24.-" evidence="9"/>
<comment type="similarity">
    <text evidence="1 9">Belongs to the peptidase M4 family.</text>
</comment>
<dbReference type="InterPro" id="IPR013856">
    <property type="entry name" value="Peptidase_M4_domain"/>
</dbReference>
<dbReference type="InterPro" id="IPR011096">
    <property type="entry name" value="FTP_domain"/>
</dbReference>
<dbReference type="RefSeq" id="WP_014430808.1">
    <property type="nucleotide sequence ID" value="NC_017075.1"/>
</dbReference>
<dbReference type="Proteomes" id="UP000007883">
    <property type="component" value="Chromosome"/>
</dbReference>
<keyword evidence="6 9" id="KW-0862">Zinc</keyword>
<evidence type="ECO:0000256" key="9">
    <source>
        <dbReference type="RuleBase" id="RU366073"/>
    </source>
</evidence>
<evidence type="ECO:0000256" key="5">
    <source>
        <dbReference type="ARBA" id="ARBA00022801"/>
    </source>
</evidence>
<dbReference type="eggNOG" id="COG3227">
    <property type="taxonomic scope" value="Bacteria"/>
</dbReference>
<dbReference type="InterPro" id="IPR006311">
    <property type="entry name" value="TAT_signal"/>
</dbReference>
<keyword evidence="9" id="KW-0964">Secreted</keyword>
<feature type="active site" description="Proton donor" evidence="8">
    <location>
        <position position="424"/>
    </location>
</feature>
<reference evidence="13" key="1">
    <citation type="journal article" date="2012" name="J. Bacteriol.">
        <title>Complete genome sequence of phototrophic betaproteobacterium Rubrivivax gelatinosus IL144.</title>
        <authorList>
            <person name="Nagashima S."/>
            <person name="Kamimura A."/>
            <person name="Shimizu T."/>
            <person name="Nakamura-isaki S."/>
            <person name="Aono E."/>
            <person name="Sakamoto K."/>
            <person name="Ichikawa N."/>
            <person name="Nakazawa H."/>
            <person name="Sekine M."/>
            <person name="Yamazaki S."/>
            <person name="Fujita N."/>
            <person name="Shimada K."/>
            <person name="Hanada S."/>
            <person name="Nagashima K.V.P."/>
        </authorList>
    </citation>
    <scope>NUCLEOTIDE SEQUENCE [LARGE SCALE GENOMIC DNA]</scope>
    <source>
        <strain evidence="13">IL144</strain>
    </source>
</reference>
<dbReference type="GO" id="GO:0006508">
    <property type="term" value="P:proteolysis"/>
    <property type="evidence" value="ECO:0007669"/>
    <property type="project" value="UniProtKB-KW"/>
</dbReference>
<dbReference type="InterPro" id="IPR050728">
    <property type="entry name" value="Zinc_Metalloprotease_M4"/>
</dbReference>
<evidence type="ECO:0000256" key="8">
    <source>
        <dbReference type="PIRSR" id="PIRSR623612-1"/>
    </source>
</evidence>
<comment type="function">
    <text evidence="9">Extracellular zinc metalloprotease.</text>
</comment>
<protein>
    <recommendedName>
        <fullName evidence="9">Neutral metalloproteinase</fullName>
        <ecNumber evidence="9">3.4.24.-</ecNumber>
    </recommendedName>
</protein>
<evidence type="ECO:0000259" key="12">
    <source>
        <dbReference type="Pfam" id="PF07504"/>
    </source>
</evidence>
<feature type="domain" description="FTP" evidence="12">
    <location>
        <begin position="61"/>
        <end position="103"/>
    </location>
</feature>
<dbReference type="Gene3D" id="1.10.390.10">
    <property type="entry name" value="Neutral Protease Domain 2"/>
    <property type="match status" value="1"/>
</dbReference>
<dbReference type="Pfam" id="PF07504">
    <property type="entry name" value="FTP"/>
    <property type="match status" value="1"/>
</dbReference>
<feature type="active site" evidence="8">
    <location>
        <position position="338"/>
    </location>
</feature>
<dbReference type="SUPFAM" id="SSF55486">
    <property type="entry name" value="Metalloproteases ('zincins'), catalytic domain"/>
    <property type="match status" value="1"/>
</dbReference>
<evidence type="ECO:0000313" key="13">
    <source>
        <dbReference type="EMBL" id="BAL97960.1"/>
    </source>
</evidence>
<evidence type="ECO:0000256" key="4">
    <source>
        <dbReference type="ARBA" id="ARBA00022729"/>
    </source>
</evidence>
<keyword evidence="14" id="KW-1185">Reference proteome</keyword>
<feature type="domain" description="Peptidase M4 C-terminal" evidence="11">
    <location>
        <begin position="348"/>
        <end position="524"/>
    </location>
</feature>
<dbReference type="PANTHER" id="PTHR33794">
    <property type="entry name" value="BACILLOLYSIN"/>
    <property type="match status" value="1"/>
</dbReference>
<dbReference type="Pfam" id="PF01447">
    <property type="entry name" value="Peptidase_M4"/>
    <property type="match status" value="1"/>
</dbReference>
<evidence type="ECO:0000259" key="11">
    <source>
        <dbReference type="Pfam" id="PF02868"/>
    </source>
</evidence>
<feature type="signal peptide" evidence="9">
    <location>
        <begin position="1"/>
        <end position="29"/>
    </location>
</feature>
<dbReference type="STRING" id="983917.RGE_46270"/>
<gene>
    <name evidence="13" type="ordered locus">RGE_46270</name>
</gene>
<evidence type="ECO:0000256" key="1">
    <source>
        <dbReference type="ARBA" id="ARBA00009388"/>
    </source>
</evidence>
<name>I0HY73_RUBGI</name>
<dbReference type="InterPro" id="IPR027268">
    <property type="entry name" value="Peptidase_M4/M1_CTD_sf"/>
</dbReference>
<evidence type="ECO:0000256" key="7">
    <source>
        <dbReference type="ARBA" id="ARBA00023049"/>
    </source>
</evidence>
<keyword evidence="7 9" id="KW-0482">Metalloprotease</keyword>
<dbReference type="Pfam" id="PF02868">
    <property type="entry name" value="Peptidase_M4_C"/>
    <property type="match status" value="1"/>
</dbReference>
<organism evidence="13 14">
    <name type="scientific">Rubrivivax gelatinosus (strain NBRC 100245 / IL144)</name>
    <dbReference type="NCBI Taxonomy" id="983917"/>
    <lineage>
        <taxon>Bacteria</taxon>
        <taxon>Pseudomonadati</taxon>
        <taxon>Pseudomonadota</taxon>
        <taxon>Betaproteobacteria</taxon>
        <taxon>Burkholderiales</taxon>
        <taxon>Sphaerotilaceae</taxon>
        <taxon>Rubrivivax</taxon>
    </lineage>
</organism>
<dbReference type="PATRIC" id="fig|983917.3.peg.4508"/>
<keyword evidence="4 9" id="KW-0732">Signal</keyword>
<dbReference type="HOGENOM" id="CLU_008590_5_1_4"/>